<protein>
    <submittedName>
        <fullName evidence="3">Alpha/beta fold hydrolase</fullName>
    </submittedName>
</protein>
<dbReference type="RefSeq" id="WP_255836400.1">
    <property type="nucleotide sequence ID" value="NZ_CP073346.1"/>
</dbReference>
<dbReference type="InterPro" id="IPR022742">
    <property type="entry name" value="Hydrolase_4"/>
</dbReference>
<keyword evidence="4" id="KW-1185">Reference proteome</keyword>
<reference evidence="3" key="1">
    <citation type="submission" date="2021-04" db="EMBL/GenBank/DDBJ databases">
        <title>Oceanospirillales bacteria with DddD are important DMSP degraders in coastal seawater.</title>
        <authorList>
            <person name="Liu J."/>
        </authorList>
    </citation>
    <scope>NUCLEOTIDE SEQUENCE</scope>
    <source>
        <strain evidence="3">D13-4</strain>
    </source>
</reference>
<dbReference type="PANTHER" id="PTHR12277:SF81">
    <property type="entry name" value="PROTEIN ABHD13"/>
    <property type="match status" value="1"/>
</dbReference>
<name>A0ABY5H0P2_9PSED</name>
<dbReference type="Pfam" id="PF08386">
    <property type="entry name" value="Abhydrolase_4"/>
    <property type="match status" value="1"/>
</dbReference>
<organism evidence="3 4">
    <name type="scientific">Pseudomonas benzenivorans</name>
    <dbReference type="NCBI Taxonomy" id="556533"/>
    <lineage>
        <taxon>Bacteria</taxon>
        <taxon>Pseudomonadati</taxon>
        <taxon>Pseudomonadota</taxon>
        <taxon>Gammaproteobacteria</taxon>
        <taxon>Pseudomonadales</taxon>
        <taxon>Pseudomonadaceae</taxon>
        <taxon>Pseudomonas</taxon>
    </lineage>
</organism>
<dbReference type="InterPro" id="IPR029058">
    <property type="entry name" value="AB_hydrolase_fold"/>
</dbReference>
<evidence type="ECO:0000313" key="4">
    <source>
        <dbReference type="Proteomes" id="UP001059672"/>
    </source>
</evidence>
<evidence type="ECO:0000259" key="2">
    <source>
        <dbReference type="Pfam" id="PF12146"/>
    </source>
</evidence>
<dbReference type="Pfam" id="PF12146">
    <property type="entry name" value="Hydrolase_4"/>
    <property type="match status" value="1"/>
</dbReference>
<accession>A0ABY5H0P2</accession>
<dbReference type="Gene3D" id="3.40.50.1820">
    <property type="entry name" value="alpha/beta hydrolase"/>
    <property type="match status" value="1"/>
</dbReference>
<gene>
    <name evidence="3" type="ORF">KDW96_11515</name>
</gene>
<dbReference type="Proteomes" id="UP001059672">
    <property type="component" value="Chromosome"/>
</dbReference>
<evidence type="ECO:0000259" key="1">
    <source>
        <dbReference type="Pfam" id="PF08386"/>
    </source>
</evidence>
<evidence type="ECO:0000313" key="3">
    <source>
        <dbReference type="EMBL" id="UTW05820.1"/>
    </source>
</evidence>
<dbReference type="PANTHER" id="PTHR12277">
    <property type="entry name" value="ALPHA/BETA HYDROLASE DOMAIN-CONTAINING PROTEIN"/>
    <property type="match status" value="1"/>
</dbReference>
<feature type="domain" description="Serine aminopeptidase S33" evidence="2">
    <location>
        <begin position="56"/>
        <end position="161"/>
    </location>
</feature>
<feature type="domain" description="Peptidase S33 tripeptidyl aminopeptidase-like C-terminal" evidence="1">
    <location>
        <begin position="201"/>
        <end position="266"/>
    </location>
</feature>
<proteinExistence type="predicted"/>
<dbReference type="EMBL" id="CP073346">
    <property type="protein sequence ID" value="UTW05820.1"/>
    <property type="molecule type" value="Genomic_DNA"/>
</dbReference>
<keyword evidence="3" id="KW-0378">Hydrolase</keyword>
<sequence>MKHTAYRLFKKPFFGRFMRPWRWPDGIDQGPWQRLSIASGSGARLAALLAEAHAPEAKGAVLLAHPMGTAAKGFWLKQGHAELLRRAGYHVMLFDLNGFGESSSTTMDYPLDVLAAGQALQARYPQLPLALLGASMGAAMSVCALAQAGHPFKAAVLESAFPTLLHFWRRYPIPRLGIQLSRLLYPAGERRLRPLHAATRLVGQPPLLLIYGEDDPYTPVRDGRQLHQALAQATHSEFWQVPGAQHTLAYAAQPEAYAQRVSAFLDSHLAAQGHPHSHAIAQPEE</sequence>
<dbReference type="InterPro" id="IPR013595">
    <property type="entry name" value="Pept_S33_TAP-like_C"/>
</dbReference>
<dbReference type="GO" id="GO:0016787">
    <property type="term" value="F:hydrolase activity"/>
    <property type="evidence" value="ECO:0007669"/>
    <property type="project" value="UniProtKB-KW"/>
</dbReference>
<dbReference type="SUPFAM" id="SSF53474">
    <property type="entry name" value="alpha/beta-Hydrolases"/>
    <property type="match status" value="1"/>
</dbReference>